<feature type="compositionally biased region" description="Low complexity" evidence="1">
    <location>
        <begin position="10"/>
        <end position="22"/>
    </location>
</feature>
<dbReference type="Pfam" id="PF16178">
    <property type="entry name" value="Anoct_dimer"/>
    <property type="match status" value="1"/>
</dbReference>
<reference evidence="3 4" key="1">
    <citation type="submission" date="2021-02" db="EMBL/GenBank/DDBJ databases">
        <title>Safari Cat Assemblies.</title>
        <authorList>
            <person name="Bredemeyer K.R."/>
            <person name="Murphy W.J."/>
        </authorList>
    </citation>
    <scope>NUCLEOTIDE SEQUENCE [LARGE SCALE GENOMIC DNA]</scope>
</reference>
<evidence type="ECO:0000259" key="2">
    <source>
        <dbReference type="Pfam" id="PF16178"/>
    </source>
</evidence>
<evidence type="ECO:0000313" key="3">
    <source>
        <dbReference type="Ensembl" id="ENSFCTP00005048374.1"/>
    </source>
</evidence>
<dbReference type="Proteomes" id="UP000823872">
    <property type="component" value="Chromosome B4"/>
</dbReference>
<dbReference type="PANTHER" id="PTHR12308:SF20">
    <property type="entry name" value="ANOCTAMIN-2"/>
    <property type="match status" value="1"/>
</dbReference>
<feature type="compositionally biased region" description="Basic and acidic residues" evidence="1">
    <location>
        <begin position="133"/>
        <end position="145"/>
    </location>
</feature>
<protein>
    <recommendedName>
        <fullName evidence="2">Anoctamin dimerisation domain-containing protein</fullName>
    </recommendedName>
</protein>
<evidence type="ECO:0000313" key="4">
    <source>
        <dbReference type="Proteomes" id="UP000823872"/>
    </source>
</evidence>
<dbReference type="Ensembl" id="ENSFCTT00005067236.1">
    <property type="protein sequence ID" value="ENSFCTP00005048374.1"/>
    <property type="gene ID" value="ENSFCTG00005023392.1"/>
</dbReference>
<name>A0ABI7ZMN9_FELCA</name>
<dbReference type="GeneTree" id="ENSGT00940000155840"/>
<dbReference type="PANTHER" id="PTHR12308">
    <property type="entry name" value="ANOCTAMIN"/>
    <property type="match status" value="1"/>
</dbReference>
<accession>A0ABI7ZMN9</accession>
<feature type="region of interest" description="Disordered" evidence="1">
    <location>
        <begin position="1"/>
        <end position="74"/>
    </location>
</feature>
<dbReference type="InterPro" id="IPR032394">
    <property type="entry name" value="Anoct_dimer"/>
</dbReference>
<organism evidence="3 4">
    <name type="scientific">Felis catus</name>
    <name type="common">Cat</name>
    <name type="synonym">Felis silvestris catus</name>
    <dbReference type="NCBI Taxonomy" id="9685"/>
    <lineage>
        <taxon>Eukaryota</taxon>
        <taxon>Metazoa</taxon>
        <taxon>Chordata</taxon>
        <taxon>Craniata</taxon>
        <taxon>Vertebrata</taxon>
        <taxon>Euteleostomi</taxon>
        <taxon>Mammalia</taxon>
        <taxon>Eutheria</taxon>
        <taxon>Laurasiatheria</taxon>
        <taxon>Carnivora</taxon>
        <taxon>Feliformia</taxon>
        <taxon>Felidae</taxon>
        <taxon>Felinae</taxon>
        <taxon>Felis</taxon>
    </lineage>
</organism>
<keyword evidence="4" id="KW-1185">Reference proteome</keyword>
<feature type="domain" description="Anoctamin dimerisation" evidence="2">
    <location>
        <begin position="94"/>
        <end position="216"/>
    </location>
</feature>
<reference evidence="3" key="3">
    <citation type="submission" date="2025-09" db="UniProtKB">
        <authorList>
            <consortium name="Ensembl"/>
        </authorList>
    </citation>
    <scope>IDENTIFICATION</scope>
    <source>
        <strain evidence="3">breed Abyssinian</strain>
    </source>
</reference>
<dbReference type="InterPro" id="IPR007632">
    <property type="entry name" value="Anoctamin"/>
</dbReference>
<evidence type="ECO:0000256" key="1">
    <source>
        <dbReference type="SAM" id="MobiDB-lite"/>
    </source>
</evidence>
<proteinExistence type="predicted"/>
<feature type="region of interest" description="Disordered" evidence="1">
    <location>
        <begin position="113"/>
        <end position="148"/>
    </location>
</feature>
<sequence length="304" mass="33207">MAAPGLRDIPLLPGSPRRLSPRAVARGGQGPKRGQQYLKVPGSQAPGPQGSSDHDRDSGPPSGGGSSCGSSVINNYLDANEPVSSEARLSRMHFHDNQRKVDYVLAYHYRKRGVHPGHGSPGPSLAIVSNGETGKEPRAGGHGDIELGPLDALEEERKEQREEFEHNLMEAGLELEKDVESKSQGSIFVRIHAPWQVLAREAEFLKIKVPTKKVSKTPKPMLWLLSPRMLLIAGKPETQKKRVSFFFPLFVSSLLSLPSFFPLPCTSLSWCLFLASLSVLGTSYHTSRFSTTFLSSSFPDSAPK</sequence>
<reference evidence="3" key="2">
    <citation type="submission" date="2025-08" db="UniProtKB">
        <authorList>
            <consortium name="Ensembl"/>
        </authorList>
    </citation>
    <scope>IDENTIFICATION</scope>
    <source>
        <strain evidence="3">breed Abyssinian</strain>
    </source>
</reference>
<gene>
    <name evidence="3" type="primary">ANO2</name>
</gene>